<comment type="catalytic activity">
    <reaction evidence="7 8">
        <text>shikimate + NADP(+) = 3-dehydroshikimate + NADPH + H(+)</text>
        <dbReference type="Rhea" id="RHEA:17737"/>
        <dbReference type="ChEBI" id="CHEBI:15378"/>
        <dbReference type="ChEBI" id="CHEBI:16630"/>
        <dbReference type="ChEBI" id="CHEBI:36208"/>
        <dbReference type="ChEBI" id="CHEBI:57783"/>
        <dbReference type="ChEBI" id="CHEBI:58349"/>
        <dbReference type="EC" id="1.1.1.25"/>
    </reaction>
</comment>
<feature type="domain" description="Quinate/shikimate 5-dehydrogenase/glutamyl-tRNA reductase" evidence="9">
    <location>
        <begin position="121"/>
        <end position="175"/>
    </location>
</feature>
<feature type="active site" description="Proton acceptor" evidence="8">
    <location>
        <position position="75"/>
    </location>
</feature>
<feature type="binding site" evidence="8">
    <location>
        <begin position="24"/>
        <end position="26"/>
    </location>
    <ligand>
        <name>shikimate</name>
        <dbReference type="ChEBI" id="CHEBI:36208"/>
    </ligand>
</feature>
<sequence length="295" mass="31404">MTDLKPITGQTKIFGIFGHPITHTLSPLMHNAAFDALGLPYRYVPFEVHPDRLEGAVRGILPLGILGVNVTLPHKETIFPFLDEIDEEAGKIGAVNTIEVASGRLIGRNTDGRGFLESLQERNVDLSGKRVILLGAGGAAKGVAVALAQEPIAEMVIAARTASRGKALADRVTAVAPRLKTSLVGVDFGPGFPADSDRPTLLVNTTPLGMKQGDPSPFPPHLLDPRWSVADLIYRPEETPLLAAAKEAGATVVPGLGMLLHQGALAFEIWTKQKAPLSKMRQALQEALSLGPLLH</sequence>
<feature type="binding site" evidence="8">
    <location>
        <position position="232"/>
    </location>
    <ligand>
        <name>NADP(+)</name>
        <dbReference type="ChEBI" id="CHEBI:58349"/>
    </ligand>
</feature>
<dbReference type="EMBL" id="VTOW01000002">
    <property type="protein sequence ID" value="NKE71572.1"/>
    <property type="molecule type" value="Genomic_DNA"/>
</dbReference>
<comment type="subunit">
    <text evidence="8">Homodimer.</text>
</comment>
<dbReference type="AlphaFoldDB" id="A0A7X6DQU3"/>
<reference evidence="12 13" key="1">
    <citation type="journal article" date="2020" name="Nature">
        <title>Bacterial chemolithoautotrophy via manganese oxidation.</title>
        <authorList>
            <person name="Yu H."/>
            <person name="Leadbetter J.R."/>
        </authorList>
    </citation>
    <scope>NUCLEOTIDE SEQUENCE [LARGE SCALE GENOMIC DNA]</scope>
    <source>
        <strain evidence="12 13">Mn-1</strain>
    </source>
</reference>
<feature type="binding site" evidence="8">
    <location>
        <position position="87"/>
    </location>
    <ligand>
        <name>NADP(+)</name>
        <dbReference type="ChEBI" id="CHEBI:58349"/>
    </ligand>
</feature>
<dbReference type="SUPFAM" id="SSF51735">
    <property type="entry name" value="NAD(P)-binding Rossmann-fold domains"/>
    <property type="match status" value="1"/>
</dbReference>
<comment type="caution">
    <text evidence="8">Lacks conserved residue(s) required for the propagation of feature annotation.</text>
</comment>
<dbReference type="Proteomes" id="UP000534783">
    <property type="component" value="Unassembled WGS sequence"/>
</dbReference>
<dbReference type="UniPathway" id="UPA00053">
    <property type="reaction ID" value="UER00087"/>
</dbReference>
<dbReference type="InterPro" id="IPR011342">
    <property type="entry name" value="Shikimate_DH"/>
</dbReference>
<keyword evidence="6 8" id="KW-0057">Aromatic amino acid biosynthesis</keyword>
<dbReference type="GO" id="GO:0009423">
    <property type="term" value="P:chorismate biosynthetic process"/>
    <property type="evidence" value="ECO:0007669"/>
    <property type="project" value="UniProtKB-UniRule"/>
</dbReference>
<keyword evidence="4 8" id="KW-0521">NADP</keyword>
<feature type="binding site" evidence="8">
    <location>
        <position position="234"/>
    </location>
    <ligand>
        <name>shikimate</name>
        <dbReference type="ChEBI" id="CHEBI:36208"/>
    </ligand>
</feature>
<dbReference type="InterPro" id="IPR036291">
    <property type="entry name" value="NAD(P)-bd_dom_sf"/>
</dbReference>
<evidence type="ECO:0000259" key="9">
    <source>
        <dbReference type="Pfam" id="PF01488"/>
    </source>
</evidence>
<dbReference type="InterPro" id="IPR022893">
    <property type="entry name" value="Shikimate_DH_fam"/>
</dbReference>
<dbReference type="HAMAP" id="MF_00222">
    <property type="entry name" value="Shikimate_DH_AroE"/>
    <property type="match status" value="1"/>
</dbReference>
<dbReference type="PANTHER" id="PTHR21089">
    <property type="entry name" value="SHIKIMATE DEHYDROGENASE"/>
    <property type="match status" value="1"/>
</dbReference>
<name>A0A7X6DQU3_9BACT</name>
<dbReference type="NCBIfam" id="NF001319">
    <property type="entry name" value="PRK00258.3-3"/>
    <property type="match status" value="1"/>
</dbReference>
<dbReference type="CDD" id="cd01065">
    <property type="entry name" value="NAD_bind_Shikimate_DH"/>
    <property type="match status" value="1"/>
</dbReference>
<dbReference type="GO" id="GO:0005829">
    <property type="term" value="C:cytosol"/>
    <property type="evidence" value="ECO:0007669"/>
    <property type="project" value="TreeGrafter"/>
</dbReference>
<dbReference type="Pfam" id="PF01488">
    <property type="entry name" value="Shikimate_DH"/>
    <property type="match status" value="1"/>
</dbReference>
<dbReference type="Pfam" id="PF08501">
    <property type="entry name" value="Shikimate_dh_N"/>
    <property type="match status" value="1"/>
</dbReference>
<protein>
    <recommendedName>
        <fullName evidence="2 8">Shikimate dehydrogenase (NADP(+))</fullName>
        <shortName evidence="8">SDH</shortName>
        <ecNumber evidence="2 8">1.1.1.25</ecNumber>
    </recommendedName>
</protein>
<gene>
    <name evidence="8" type="primary">aroE</name>
    <name evidence="12" type="ORF">MNODULE_12560</name>
</gene>
<evidence type="ECO:0000256" key="1">
    <source>
        <dbReference type="ARBA" id="ARBA00004871"/>
    </source>
</evidence>
<evidence type="ECO:0000256" key="5">
    <source>
        <dbReference type="ARBA" id="ARBA00023002"/>
    </source>
</evidence>
<feature type="binding site" evidence="8">
    <location>
        <position position="262"/>
    </location>
    <ligand>
        <name>shikimate</name>
        <dbReference type="ChEBI" id="CHEBI:36208"/>
    </ligand>
</feature>
<feature type="domain" description="SDH C-terminal" evidence="11">
    <location>
        <begin position="255"/>
        <end position="285"/>
    </location>
</feature>
<keyword evidence="5 8" id="KW-0560">Oxidoreductase</keyword>
<evidence type="ECO:0000256" key="7">
    <source>
        <dbReference type="ARBA" id="ARBA00049442"/>
    </source>
</evidence>
<dbReference type="NCBIfam" id="NF001314">
    <property type="entry name" value="PRK00258.2-2"/>
    <property type="match status" value="1"/>
</dbReference>
<dbReference type="GO" id="GO:0009073">
    <property type="term" value="P:aromatic amino acid family biosynthetic process"/>
    <property type="evidence" value="ECO:0007669"/>
    <property type="project" value="UniProtKB-KW"/>
</dbReference>
<evidence type="ECO:0000256" key="2">
    <source>
        <dbReference type="ARBA" id="ARBA00012962"/>
    </source>
</evidence>
<dbReference type="PANTHER" id="PTHR21089:SF1">
    <property type="entry name" value="BIFUNCTIONAL 3-DEHYDROQUINATE DEHYDRATASE_SHIKIMATE DEHYDROGENASE, CHLOROPLASTIC"/>
    <property type="match status" value="1"/>
</dbReference>
<evidence type="ECO:0000259" key="10">
    <source>
        <dbReference type="Pfam" id="PF08501"/>
    </source>
</evidence>
<dbReference type="InterPro" id="IPR013708">
    <property type="entry name" value="Shikimate_DH-bd_N"/>
</dbReference>
<feature type="binding site" evidence="8">
    <location>
        <position position="255"/>
    </location>
    <ligand>
        <name>NADP(+)</name>
        <dbReference type="ChEBI" id="CHEBI:58349"/>
    </ligand>
</feature>
<dbReference type="RefSeq" id="WP_168060325.1">
    <property type="nucleotide sequence ID" value="NZ_VTOW01000002.1"/>
</dbReference>
<keyword evidence="13" id="KW-1185">Reference proteome</keyword>
<evidence type="ECO:0000313" key="13">
    <source>
        <dbReference type="Proteomes" id="UP000534783"/>
    </source>
</evidence>
<evidence type="ECO:0000256" key="4">
    <source>
        <dbReference type="ARBA" id="ARBA00022857"/>
    </source>
</evidence>
<comment type="function">
    <text evidence="8">Involved in the biosynthesis of the chorismate, which leads to the biosynthesis of aromatic amino acids. Catalyzes the reversible NADPH linked reduction of 3-dehydroshikimate (DHSA) to yield shikimate (SA).</text>
</comment>
<evidence type="ECO:0000256" key="6">
    <source>
        <dbReference type="ARBA" id="ARBA00023141"/>
    </source>
</evidence>
<feature type="binding site" evidence="8">
    <location>
        <position position="111"/>
    </location>
    <ligand>
        <name>shikimate</name>
        <dbReference type="ChEBI" id="CHEBI:36208"/>
    </ligand>
</feature>
<keyword evidence="3 8" id="KW-0028">Amino-acid biosynthesis</keyword>
<proteinExistence type="inferred from homology"/>
<dbReference type="Gene3D" id="3.40.50.10860">
    <property type="entry name" value="Leucine Dehydrogenase, chain A, domain 1"/>
    <property type="match status" value="1"/>
</dbReference>
<dbReference type="GO" id="GO:0008652">
    <property type="term" value="P:amino acid biosynthetic process"/>
    <property type="evidence" value="ECO:0007669"/>
    <property type="project" value="UniProtKB-KW"/>
</dbReference>
<comment type="similarity">
    <text evidence="8">Belongs to the shikimate dehydrogenase family.</text>
</comment>
<accession>A0A7X6DQU3</accession>
<dbReference type="GO" id="GO:0019632">
    <property type="term" value="P:shikimate metabolic process"/>
    <property type="evidence" value="ECO:0007669"/>
    <property type="project" value="InterPro"/>
</dbReference>
<dbReference type="EC" id="1.1.1.25" evidence="2 8"/>
<evidence type="ECO:0000256" key="8">
    <source>
        <dbReference type="HAMAP-Rule" id="MF_00222"/>
    </source>
</evidence>
<comment type="caution">
    <text evidence="12">The sequence shown here is derived from an EMBL/GenBank/DDBJ whole genome shotgun (WGS) entry which is preliminary data.</text>
</comment>
<dbReference type="InterPro" id="IPR041121">
    <property type="entry name" value="SDH_C"/>
</dbReference>
<dbReference type="GO" id="GO:0050661">
    <property type="term" value="F:NADP binding"/>
    <property type="evidence" value="ECO:0007669"/>
    <property type="project" value="InterPro"/>
</dbReference>
<evidence type="ECO:0000259" key="11">
    <source>
        <dbReference type="Pfam" id="PF18317"/>
    </source>
</evidence>
<dbReference type="InterPro" id="IPR046346">
    <property type="entry name" value="Aminoacid_DH-like_N_sf"/>
</dbReference>
<feature type="binding site" evidence="8">
    <location>
        <position position="96"/>
    </location>
    <ligand>
        <name>shikimate</name>
        <dbReference type="ChEBI" id="CHEBI:36208"/>
    </ligand>
</feature>
<evidence type="ECO:0000313" key="12">
    <source>
        <dbReference type="EMBL" id="NKE71572.1"/>
    </source>
</evidence>
<dbReference type="Pfam" id="PF18317">
    <property type="entry name" value="SDH_C"/>
    <property type="match status" value="1"/>
</dbReference>
<evidence type="ECO:0000256" key="3">
    <source>
        <dbReference type="ARBA" id="ARBA00022605"/>
    </source>
</evidence>
<dbReference type="InterPro" id="IPR006151">
    <property type="entry name" value="Shikm_DH/Glu-tRNA_Rdtase"/>
</dbReference>
<organism evidence="12 13">
    <name type="scientific">Candidatus Manganitrophus noduliformans</name>
    <dbReference type="NCBI Taxonomy" id="2606439"/>
    <lineage>
        <taxon>Bacteria</taxon>
        <taxon>Pseudomonadati</taxon>
        <taxon>Nitrospirota</taxon>
        <taxon>Nitrospiria</taxon>
        <taxon>Candidatus Troglogloeales</taxon>
        <taxon>Candidatus Manganitrophaceae</taxon>
        <taxon>Candidatus Manganitrophus</taxon>
    </lineage>
</organism>
<dbReference type="SUPFAM" id="SSF53223">
    <property type="entry name" value="Aminoacid dehydrogenase-like, N-terminal domain"/>
    <property type="match status" value="1"/>
</dbReference>
<dbReference type="GO" id="GO:0004764">
    <property type="term" value="F:shikimate 3-dehydrogenase (NADP+) activity"/>
    <property type="evidence" value="ECO:0007669"/>
    <property type="project" value="UniProtKB-UniRule"/>
</dbReference>
<feature type="binding site" evidence="8">
    <location>
        <begin position="135"/>
        <end position="139"/>
    </location>
    <ligand>
        <name>NADP(+)</name>
        <dbReference type="ChEBI" id="CHEBI:58349"/>
    </ligand>
</feature>
<feature type="binding site" evidence="8">
    <location>
        <position position="71"/>
    </location>
    <ligand>
        <name>shikimate</name>
        <dbReference type="ChEBI" id="CHEBI:36208"/>
    </ligand>
</feature>
<dbReference type="NCBIfam" id="TIGR00507">
    <property type="entry name" value="aroE"/>
    <property type="match status" value="1"/>
</dbReference>
<comment type="pathway">
    <text evidence="1 8">Metabolic intermediate biosynthesis; chorismate biosynthesis; chorismate from D-erythrose 4-phosphate and phosphoenolpyruvate: step 4/7.</text>
</comment>
<feature type="domain" description="Shikimate dehydrogenase substrate binding N-terminal" evidence="10">
    <location>
        <begin position="16"/>
        <end position="98"/>
    </location>
</feature>
<dbReference type="Gene3D" id="3.40.50.720">
    <property type="entry name" value="NAD(P)-binding Rossmann-like Domain"/>
    <property type="match status" value="1"/>
</dbReference>